<protein>
    <recommendedName>
        <fullName evidence="2">Regulatory protein zeste</fullName>
    </recommendedName>
</protein>
<dbReference type="GO" id="GO:0003677">
    <property type="term" value="F:DNA binding"/>
    <property type="evidence" value="ECO:0007669"/>
    <property type="project" value="UniProtKB-KW"/>
</dbReference>
<feature type="compositionally biased region" description="Acidic residues" evidence="7">
    <location>
        <begin position="42"/>
        <end position="57"/>
    </location>
</feature>
<keyword evidence="10" id="KW-1185">Reference proteome</keyword>
<evidence type="ECO:0000256" key="6">
    <source>
        <dbReference type="ARBA" id="ARBA00025466"/>
    </source>
</evidence>
<organism evidence="9 10">
    <name type="scientific">Glossina austeni</name>
    <name type="common">Savannah tsetse fly</name>
    <dbReference type="NCBI Taxonomy" id="7395"/>
    <lineage>
        <taxon>Eukaryota</taxon>
        <taxon>Metazoa</taxon>
        <taxon>Ecdysozoa</taxon>
        <taxon>Arthropoda</taxon>
        <taxon>Hexapoda</taxon>
        <taxon>Insecta</taxon>
        <taxon>Pterygota</taxon>
        <taxon>Neoptera</taxon>
        <taxon>Endopterygota</taxon>
        <taxon>Diptera</taxon>
        <taxon>Brachycera</taxon>
        <taxon>Muscomorpha</taxon>
        <taxon>Hippoboscoidea</taxon>
        <taxon>Glossinidae</taxon>
        <taxon>Glossina</taxon>
    </lineage>
</organism>
<evidence type="ECO:0000256" key="5">
    <source>
        <dbReference type="ARBA" id="ARBA00023163"/>
    </source>
</evidence>
<feature type="compositionally biased region" description="Basic residues" evidence="7">
    <location>
        <begin position="94"/>
        <end position="104"/>
    </location>
</feature>
<dbReference type="Pfam" id="PF13873">
    <property type="entry name" value="Myb_DNA-bind_5"/>
    <property type="match status" value="1"/>
</dbReference>
<evidence type="ECO:0000256" key="2">
    <source>
        <dbReference type="ARBA" id="ARBA00016807"/>
    </source>
</evidence>
<evidence type="ECO:0000256" key="4">
    <source>
        <dbReference type="ARBA" id="ARBA00023125"/>
    </source>
</evidence>
<comment type="function">
    <text evidence="6">Involved in transvection phenomena (= synapsis-dependent gene expression), where the synaptic pairing of chromosomes carrying genes with which zeste interacts influences the expression of these genes. Zeste binds to DNA and stimulates transcription from a nearby promoter.</text>
</comment>
<reference evidence="9" key="1">
    <citation type="submission" date="2020-05" db="UniProtKB">
        <authorList>
            <consortium name="EnsemblMetazoa"/>
        </authorList>
    </citation>
    <scope>IDENTIFICATION</scope>
    <source>
        <strain evidence="9">TTRI</strain>
    </source>
</reference>
<keyword evidence="3" id="KW-0805">Transcription regulation</keyword>
<feature type="region of interest" description="Disordered" evidence="7">
    <location>
        <begin position="1"/>
        <end position="63"/>
    </location>
</feature>
<keyword evidence="4" id="KW-0238">DNA-binding</keyword>
<feature type="region of interest" description="Disordered" evidence="7">
    <location>
        <begin position="202"/>
        <end position="295"/>
    </location>
</feature>
<dbReference type="PANTHER" id="PTHR21411">
    <property type="entry name" value="APONTIC"/>
    <property type="match status" value="1"/>
</dbReference>
<feature type="region of interest" description="Disordered" evidence="7">
    <location>
        <begin position="364"/>
        <end position="383"/>
    </location>
</feature>
<dbReference type="PANTHER" id="PTHR21411:SF0">
    <property type="entry name" value="REGULATORY PROTEIN ZESTE"/>
    <property type="match status" value="1"/>
</dbReference>
<evidence type="ECO:0000313" key="10">
    <source>
        <dbReference type="Proteomes" id="UP000078200"/>
    </source>
</evidence>
<evidence type="ECO:0000256" key="1">
    <source>
        <dbReference type="ARBA" id="ARBA00011764"/>
    </source>
</evidence>
<evidence type="ECO:0000259" key="8">
    <source>
        <dbReference type="Pfam" id="PF13873"/>
    </source>
</evidence>
<proteinExistence type="predicted"/>
<accession>A0A1A9V6A3</accession>
<dbReference type="VEuPathDB" id="VectorBase:GAUT027347"/>
<comment type="subunit">
    <text evidence="1">Self-associates forming complexes of several hundred monomers.</text>
</comment>
<feature type="compositionally biased region" description="Low complexity" evidence="7">
    <location>
        <begin position="327"/>
        <end position="343"/>
    </location>
</feature>
<feature type="compositionally biased region" description="Polar residues" evidence="7">
    <location>
        <begin position="208"/>
        <end position="218"/>
    </location>
</feature>
<feature type="region of interest" description="Disordered" evidence="7">
    <location>
        <begin position="80"/>
        <end position="104"/>
    </location>
</feature>
<dbReference type="AlphaFoldDB" id="A0A1A9V6A3"/>
<dbReference type="STRING" id="7395.A0A1A9V6A3"/>
<feature type="compositionally biased region" description="Polar residues" evidence="7">
    <location>
        <begin position="266"/>
        <end position="276"/>
    </location>
</feature>
<dbReference type="Proteomes" id="UP000078200">
    <property type="component" value="Unassembled WGS sequence"/>
</dbReference>
<feature type="domain" description="Myb/SANT-like DNA-binding" evidence="8">
    <location>
        <begin position="103"/>
        <end position="180"/>
    </location>
</feature>
<evidence type="ECO:0000256" key="3">
    <source>
        <dbReference type="ARBA" id="ARBA00023015"/>
    </source>
</evidence>
<name>A0A1A9V6A3_GLOAU</name>
<dbReference type="InterPro" id="IPR028002">
    <property type="entry name" value="Myb_DNA-bind_5"/>
</dbReference>
<keyword evidence="5" id="KW-0804">Transcription</keyword>
<feature type="region of interest" description="Disordered" evidence="7">
    <location>
        <begin position="322"/>
        <end position="358"/>
    </location>
</feature>
<dbReference type="EnsemblMetazoa" id="GAUT027347-RA">
    <property type="protein sequence ID" value="GAUT027347-PA"/>
    <property type="gene ID" value="GAUT027347"/>
</dbReference>
<evidence type="ECO:0000256" key="7">
    <source>
        <dbReference type="SAM" id="MobiDB-lite"/>
    </source>
</evidence>
<feature type="compositionally biased region" description="Polar residues" evidence="7">
    <location>
        <begin position="238"/>
        <end position="249"/>
    </location>
</feature>
<sequence length="461" mass="52049">MKLEPANGNPVMPPLKLASVLSKVEPQQPQQQQTKEDSEMMMQEEEYENYADDDEDEGSGHDEVLAGLLKEAKQIDKLDNTEIGENEEEIMQGGKKKGTRKKRSINWEEAERSLLVEVIKPRVDLVENRAVDAKSIKSKRLAWIQISKQFNSLNFRQRSLEQIQVQWRSMKNAAKKEYQQKNPKSSCALEGLQMLEFMEEMQKEPVGSTRSQTRNLGVQNKKEPMDIDEEDTPLAALPTTSLSNSNSEDTLPSSTLALPSPPNSAESQLAEFQQQEDSARPKKKKVAPKSKPNNLTAAKAQTQVNHNATLPDNTISGAGFKVKRQKSQNSSNSESNNTNISLNANAINPTSSSSSADIKPSATLTLSSMTTPPPSPPVPNDDTKYKKQLFDLIKRVRLAEMDCTRKEHEQKLRFEQQEQELKLRQMCELHEQRMRFALIEHEARMRAYAFASNEEKPNVTK</sequence>
<evidence type="ECO:0000313" key="9">
    <source>
        <dbReference type="EnsemblMetazoa" id="GAUT027347-PA"/>
    </source>
</evidence>